<dbReference type="Proteomes" id="UP000005207">
    <property type="component" value="Linkage group LG2"/>
</dbReference>
<evidence type="ECO:0000256" key="1">
    <source>
        <dbReference type="SAM" id="SignalP"/>
    </source>
</evidence>
<dbReference type="InterPro" id="IPR036873">
    <property type="entry name" value="Rhodanese-like_dom_sf"/>
</dbReference>
<dbReference type="CDD" id="cd00063">
    <property type="entry name" value="FN3"/>
    <property type="match status" value="1"/>
</dbReference>
<feature type="chain" id="PRO_5025461222" description="Rhodanese domain-containing protein" evidence="1">
    <location>
        <begin position="22"/>
        <end position="268"/>
    </location>
</feature>
<dbReference type="SUPFAM" id="SSF49265">
    <property type="entry name" value="Fibronectin type III"/>
    <property type="match status" value="1"/>
</dbReference>
<keyword evidence="4" id="KW-1185">Reference proteome</keyword>
<dbReference type="Ensembl" id="ENSONIT00000071362.1">
    <property type="protein sequence ID" value="ENSONIP00000031458.1"/>
    <property type="gene ID" value="ENSONIG00000037869.1"/>
</dbReference>
<dbReference type="Gene3D" id="3.40.250.10">
    <property type="entry name" value="Rhodanese-like domain"/>
    <property type="match status" value="1"/>
</dbReference>
<proteinExistence type="predicted"/>
<protein>
    <recommendedName>
        <fullName evidence="2">Rhodanese domain-containing protein</fullName>
    </recommendedName>
</protein>
<dbReference type="SUPFAM" id="SSF52821">
    <property type="entry name" value="Rhodanese/Cell cycle control phosphatase"/>
    <property type="match status" value="1"/>
</dbReference>
<dbReference type="InterPro" id="IPR036116">
    <property type="entry name" value="FN3_sf"/>
</dbReference>
<sequence>MTSLCRNLVALLFFVLPPMHSHFFTNAASTSAPITRQRIIHVIDTGSDSQDDYGFIEDEYDITEAPPRVVNIPKTDRKPQLCKYDPCSENQVPCATLSEQTGCLCPGMSGANVRPHPPRIQALVPVSEGSDRGKIQVQWCAPSSVVSEYRIVTEGRDGEIQKFGDASRQGLVRSLEVGTKVCVVAVNNAGNSDPSDFSCTKDISYEELKALVGKSPNLILIDVRSEEEVAKGHIPGCTNIPREIVFQVLYVFSKFSFASSCFLPLSLL</sequence>
<dbReference type="InParanoid" id="A0A669B6V2"/>
<dbReference type="Pfam" id="PF00581">
    <property type="entry name" value="Rhodanese"/>
    <property type="match status" value="1"/>
</dbReference>
<dbReference type="GeneTree" id="ENSGT00940000170012"/>
<reference evidence="4" key="1">
    <citation type="submission" date="2012-01" db="EMBL/GenBank/DDBJ databases">
        <title>The Genome Sequence of Oreochromis niloticus (Nile Tilapia).</title>
        <authorList>
            <consortium name="Broad Institute Genome Assembly Team"/>
            <consortium name="Broad Institute Sequencing Platform"/>
            <person name="Di Palma F."/>
            <person name="Johnson J."/>
            <person name="Lander E.S."/>
            <person name="Lindblad-Toh K."/>
        </authorList>
    </citation>
    <scope>NUCLEOTIDE SEQUENCE [LARGE SCALE GENOMIC DNA]</scope>
</reference>
<dbReference type="OMA" id="VEVQWCA"/>
<dbReference type="InterPro" id="IPR003961">
    <property type="entry name" value="FN3_dom"/>
</dbReference>
<organism evidence="3 4">
    <name type="scientific">Oreochromis niloticus</name>
    <name type="common">Nile tilapia</name>
    <name type="synonym">Tilapia nilotica</name>
    <dbReference type="NCBI Taxonomy" id="8128"/>
    <lineage>
        <taxon>Eukaryota</taxon>
        <taxon>Metazoa</taxon>
        <taxon>Chordata</taxon>
        <taxon>Craniata</taxon>
        <taxon>Vertebrata</taxon>
        <taxon>Euteleostomi</taxon>
        <taxon>Actinopterygii</taxon>
        <taxon>Neopterygii</taxon>
        <taxon>Teleostei</taxon>
        <taxon>Neoteleostei</taxon>
        <taxon>Acanthomorphata</taxon>
        <taxon>Ovalentaria</taxon>
        <taxon>Cichlomorphae</taxon>
        <taxon>Cichliformes</taxon>
        <taxon>Cichlidae</taxon>
        <taxon>African cichlids</taxon>
        <taxon>Pseudocrenilabrinae</taxon>
        <taxon>Oreochromini</taxon>
        <taxon>Oreochromis</taxon>
    </lineage>
</organism>
<accession>A0A669B6V2</accession>
<evidence type="ECO:0000313" key="3">
    <source>
        <dbReference type="Ensembl" id="ENSONIP00000031458.1"/>
    </source>
</evidence>
<reference evidence="3" key="2">
    <citation type="submission" date="2025-08" db="UniProtKB">
        <authorList>
            <consortium name="Ensembl"/>
        </authorList>
    </citation>
    <scope>IDENTIFICATION</scope>
</reference>
<evidence type="ECO:0000259" key="2">
    <source>
        <dbReference type="PROSITE" id="PS50206"/>
    </source>
</evidence>
<reference evidence="3" key="3">
    <citation type="submission" date="2025-09" db="UniProtKB">
        <authorList>
            <consortium name="Ensembl"/>
        </authorList>
    </citation>
    <scope>IDENTIFICATION</scope>
</reference>
<name>A0A669B6V2_ORENI</name>
<feature type="domain" description="Rhodanese" evidence="2">
    <location>
        <begin position="214"/>
        <end position="241"/>
    </location>
</feature>
<evidence type="ECO:0000313" key="4">
    <source>
        <dbReference type="Proteomes" id="UP000005207"/>
    </source>
</evidence>
<feature type="signal peptide" evidence="1">
    <location>
        <begin position="1"/>
        <end position="21"/>
    </location>
</feature>
<dbReference type="PROSITE" id="PS50206">
    <property type="entry name" value="RHODANESE_3"/>
    <property type="match status" value="1"/>
</dbReference>
<dbReference type="AlphaFoldDB" id="A0A669B6V2"/>
<dbReference type="InterPro" id="IPR001763">
    <property type="entry name" value="Rhodanese-like_dom"/>
</dbReference>
<keyword evidence="1" id="KW-0732">Signal</keyword>